<keyword evidence="2" id="KW-1185">Reference proteome</keyword>
<comment type="caution">
    <text evidence="1">The sequence shown here is derived from an EMBL/GenBank/DDBJ whole genome shotgun (WGS) entry which is preliminary data.</text>
</comment>
<reference evidence="2" key="1">
    <citation type="journal article" date="2019" name="Int. J. Syst. Evol. Microbiol.">
        <title>The Global Catalogue of Microorganisms (GCM) 10K type strain sequencing project: providing services to taxonomists for standard genome sequencing and annotation.</title>
        <authorList>
            <consortium name="The Broad Institute Genomics Platform"/>
            <consortium name="The Broad Institute Genome Sequencing Center for Infectious Disease"/>
            <person name="Wu L."/>
            <person name="Ma J."/>
        </authorList>
    </citation>
    <scope>NUCLEOTIDE SEQUENCE [LARGE SCALE GENOMIC DNA]</scope>
    <source>
        <strain evidence="2">TBRC 4489</strain>
    </source>
</reference>
<organism evidence="1 2">
    <name type="scientific">Planomonospora corallina</name>
    <dbReference type="NCBI Taxonomy" id="1806052"/>
    <lineage>
        <taxon>Bacteria</taxon>
        <taxon>Bacillati</taxon>
        <taxon>Actinomycetota</taxon>
        <taxon>Actinomycetes</taxon>
        <taxon>Streptosporangiales</taxon>
        <taxon>Streptosporangiaceae</taxon>
        <taxon>Planomonospora</taxon>
    </lineage>
</organism>
<accession>A0ABV8IAV7</accession>
<protein>
    <submittedName>
        <fullName evidence="1">Uncharacterized protein</fullName>
    </submittedName>
</protein>
<proteinExistence type="predicted"/>
<name>A0ABV8IAV7_9ACTN</name>
<evidence type="ECO:0000313" key="2">
    <source>
        <dbReference type="Proteomes" id="UP001595850"/>
    </source>
</evidence>
<gene>
    <name evidence="1" type="ORF">ACFOWE_18010</name>
</gene>
<evidence type="ECO:0000313" key="1">
    <source>
        <dbReference type="EMBL" id="MFC4060203.1"/>
    </source>
</evidence>
<dbReference type="EMBL" id="JBHSBM010000018">
    <property type="protein sequence ID" value="MFC4060203.1"/>
    <property type="molecule type" value="Genomic_DNA"/>
</dbReference>
<sequence length="171" mass="19243">MPIHLPAPRRDPRGPDGQGWNRMAISWGAIYPAQCALQPLTPTKLFESYDTRRAAWGGFGPCVRDGDCTACLVARPRRRLESFTERVLVRVLERDGRTEYHVMNRPEQGWASRSMTWTLPDLAVVDGWTWDGLHADENGGGFWLRATRPPEDHGVFGIYGSAPAREGRTPQ</sequence>
<dbReference type="RefSeq" id="WP_377289231.1">
    <property type="nucleotide sequence ID" value="NZ_JBHSBM010000018.1"/>
</dbReference>
<dbReference type="Proteomes" id="UP001595850">
    <property type="component" value="Unassembled WGS sequence"/>
</dbReference>